<feature type="domain" description="4Fe4S-binding SPASM" evidence="7">
    <location>
        <begin position="207"/>
        <end position="251"/>
    </location>
</feature>
<dbReference type="GO" id="GO:0051536">
    <property type="term" value="F:iron-sulfur cluster binding"/>
    <property type="evidence" value="ECO:0007669"/>
    <property type="project" value="UniProtKB-KW"/>
</dbReference>
<evidence type="ECO:0000259" key="7">
    <source>
        <dbReference type="Pfam" id="PF13186"/>
    </source>
</evidence>
<dbReference type="PANTHER" id="PTHR11228:SF7">
    <property type="entry name" value="PQQA PEPTIDE CYCLASE"/>
    <property type="match status" value="1"/>
</dbReference>
<feature type="domain" description="Radical SAM core" evidence="6">
    <location>
        <begin position="13"/>
        <end position="159"/>
    </location>
</feature>
<dbReference type="Gene3D" id="3.20.20.70">
    <property type="entry name" value="Aldolase class I"/>
    <property type="match status" value="1"/>
</dbReference>
<protein>
    <submittedName>
        <fullName evidence="8">Radical SAM protein</fullName>
    </submittedName>
</protein>
<dbReference type="Proteomes" id="UP000548632">
    <property type="component" value="Unassembled WGS sequence"/>
</dbReference>
<dbReference type="InterPro" id="IPR050377">
    <property type="entry name" value="Radical_SAM_PqqE_MftC-like"/>
</dbReference>
<evidence type="ECO:0000256" key="5">
    <source>
        <dbReference type="ARBA" id="ARBA00023014"/>
    </source>
</evidence>
<dbReference type="AlphaFoldDB" id="A0A839H944"/>
<dbReference type="GO" id="GO:0046872">
    <property type="term" value="F:metal ion binding"/>
    <property type="evidence" value="ECO:0007669"/>
    <property type="project" value="UniProtKB-KW"/>
</dbReference>
<evidence type="ECO:0000259" key="6">
    <source>
        <dbReference type="Pfam" id="PF04055"/>
    </source>
</evidence>
<evidence type="ECO:0000256" key="2">
    <source>
        <dbReference type="ARBA" id="ARBA00022691"/>
    </source>
</evidence>
<sequence length="344" mass="37190">MSRTDAGNALVFKPTRACPARCDFCCDPTERAPERLHRSVMLDLVEQVATAVPGLISIIGFTGGEPFLVFDDIFAVLERASTHGMSGAVVSSSHWAHDASTARARLAALATVGLQRYATSCDHEHLRFVPLERIRHAVSAALELGLTVTVTGTFAQPGQQVAPLLGADLAAQVQCENKLIAPYGRASGQTATVQHYGLQAELAQWGCYRRWGHDILVQPNGDVLPCCSTNNTINPLIFGNVCHGDPLTDIVTAITHSFLLRILKFESFALLRELVARHVSTADWPAPTSASGPCGYCAQLFSDTQRTARILHALAQEQPHYLRQLLAQAELPTATVETLTAYPS</sequence>
<dbReference type="Pfam" id="PF13186">
    <property type="entry name" value="SPASM"/>
    <property type="match status" value="1"/>
</dbReference>
<dbReference type="PANTHER" id="PTHR11228">
    <property type="entry name" value="RADICAL SAM DOMAIN PROTEIN"/>
    <property type="match status" value="1"/>
</dbReference>
<dbReference type="CDD" id="cd01335">
    <property type="entry name" value="Radical_SAM"/>
    <property type="match status" value="1"/>
</dbReference>
<keyword evidence="3" id="KW-0479">Metal-binding</keyword>
<comment type="cofactor">
    <cofactor evidence="1">
        <name>[4Fe-4S] cluster</name>
        <dbReference type="ChEBI" id="CHEBI:49883"/>
    </cofactor>
</comment>
<proteinExistence type="predicted"/>
<comment type="caution">
    <text evidence="8">The sequence shown here is derived from an EMBL/GenBank/DDBJ whole genome shotgun (WGS) entry which is preliminary data.</text>
</comment>
<reference evidence="8 9" key="1">
    <citation type="journal article" date="2020" name="Arch. Microbiol.">
        <title>The genome sequence of the giant phototrophic gammaproteobacterium Thiospirillum jenense gives insight into its physiological properties and phylogenetic relationships.</title>
        <authorList>
            <person name="Imhoff J.F."/>
            <person name="Meyer T.E."/>
            <person name="Kyndt J.A."/>
        </authorList>
    </citation>
    <scope>NUCLEOTIDE SEQUENCE [LARGE SCALE GENOMIC DNA]</scope>
    <source>
        <strain evidence="8 9">DSM 216</strain>
    </source>
</reference>
<keyword evidence="4" id="KW-0408">Iron</keyword>
<keyword evidence="2" id="KW-0949">S-adenosyl-L-methionine</keyword>
<dbReference type="Pfam" id="PF04055">
    <property type="entry name" value="Radical_SAM"/>
    <property type="match status" value="1"/>
</dbReference>
<dbReference type="InterPro" id="IPR007197">
    <property type="entry name" value="rSAM"/>
</dbReference>
<dbReference type="RefSeq" id="WP_182583078.1">
    <property type="nucleotide sequence ID" value="NZ_JABVCQ010000008.1"/>
</dbReference>
<keyword evidence="9" id="KW-1185">Reference proteome</keyword>
<dbReference type="GO" id="GO:0003824">
    <property type="term" value="F:catalytic activity"/>
    <property type="evidence" value="ECO:0007669"/>
    <property type="project" value="InterPro"/>
</dbReference>
<dbReference type="InterPro" id="IPR013785">
    <property type="entry name" value="Aldolase_TIM"/>
</dbReference>
<dbReference type="EMBL" id="JABVCQ010000008">
    <property type="protein sequence ID" value="MBB1125581.1"/>
    <property type="molecule type" value="Genomic_DNA"/>
</dbReference>
<name>A0A839H944_9GAMM</name>
<dbReference type="SFLD" id="SFLDS00029">
    <property type="entry name" value="Radical_SAM"/>
    <property type="match status" value="1"/>
</dbReference>
<gene>
    <name evidence="8" type="ORF">HUK38_04955</name>
</gene>
<evidence type="ECO:0000256" key="4">
    <source>
        <dbReference type="ARBA" id="ARBA00023004"/>
    </source>
</evidence>
<accession>A0A839H944</accession>
<organism evidence="8 9">
    <name type="scientific">Thiospirillum jenense</name>
    <dbReference type="NCBI Taxonomy" id="1653858"/>
    <lineage>
        <taxon>Bacteria</taxon>
        <taxon>Pseudomonadati</taxon>
        <taxon>Pseudomonadota</taxon>
        <taxon>Gammaproteobacteria</taxon>
        <taxon>Chromatiales</taxon>
        <taxon>Chromatiaceae</taxon>
        <taxon>Thiospirillum</taxon>
    </lineage>
</organism>
<evidence type="ECO:0000256" key="1">
    <source>
        <dbReference type="ARBA" id="ARBA00001966"/>
    </source>
</evidence>
<dbReference type="SUPFAM" id="SSF102114">
    <property type="entry name" value="Radical SAM enzymes"/>
    <property type="match status" value="1"/>
</dbReference>
<evidence type="ECO:0000313" key="9">
    <source>
        <dbReference type="Proteomes" id="UP000548632"/>
    </source>
</evidence>
<evidence type="ECO:0000313" key="8">
    <source>
        <dbReference type="EMBL" id="MBB1125581.1"/>
    </source>
</evidence>
<dbReference type="InterPro" id="IPR058240">
    <property type="entry name" value="rSAM_sf"/>
</dbReference>
<dbReference type="CDD" id="cd21109">
    <property type="entry name" value="SPASM"/>
    <property type="match status" value="1"/>
</dbReference>
<dbReference type="InterPro" id="IPR023885">
    <property type="entry name" value="4Fe4S-binding_SPASM_dom"/>
</dbReference>
<evidence type="ECO:0000256" key="3">
    <source>
        <dbReference type="ARBA" id="ARBA00022723"/>
    </source>
</evidence>
<keyword evidence="5" id="KW-0411">Iron-sulfur</keyword>